<evidence type="ECO:0000313" key="3">
    <source>
        <dbReference type="Proteomes" id="UP001341840"/>
    </source>
</evidence>
<protein>
    <submittedName>
        <fullName evidence="2">Uncharacterized protein</fullName>
    </submittedName>
</protein>
<proteinExistence type="predicted"/>
<feature type="region of interest" description="Disordered" evidence="1">
    <location>
        <begin position="1"/>
        <end position="72"/>
    </location>
</feature>
<dbReference type="Proteomes" id="UP001341840">
    <property type="component" value="Unassembled WGS sequence"/>
</dbReference>
<comment type="caution">
    <text evidence="2">The sequence shown here is derived from an EMBL/GenBank/DDBJ whole genome shotgun (WGS) entry which is preliminary data.</text>
</comment>
<evidence type="ECO:0000313" key="2">
    <source>
        <dbReference type="EMBL" id="MED6204580.1"/>
    </source>
</evidence>
<dbReference type="PANTHER" id="PTHR34686:SF5">
    <property type="entry name" value="OS05G0451300 PROTEIN"/>
    <property type="match status" value="1"/>
</dbReference>
<gene>
    <name evidence="2" type="ORF">PIB30_010435</name>
</gene>
<feature type="compositionally biased region" description="Basic and acidic residues" evidence="1">
    <location>
        <begin position="1"/>
        <end position="17"/>
    </location>
</feature>
<dbReference type="PANTHER" id="PTHR34686">
    <property type="entry name" value="MATERNAL EFFECT EMBRYO ARREST PROTEIN"/>
    <property type="match status" value="1"/>
</dbReference>
<name>A0ABU6Y2L0_9FABA</name>
<sequence length="169" mass="19215">MEKGSGRPNRSDVHLSAEEEAAIEAETREYFDGVVPKRHTKPQRSEYASEYVDDFSKSKNDSNSIPEFQQFQRLENDHHEKLVCNGCQVPEEFVETEYYKDLSSVDKNHHTTGTGFIKVEKSGKCFHIEDCNDIACHQSCKCNPATNDWVPAPSTEVGFNSDKPHRSES</sequence>
<dbReference type="EMBL" id="JASCZI010241680">
    <property type="protein sequence ID" value="MED6204580.1"/>
    <property type="molecule type" value="Genomic_DNA"/>
</dbReference>
<accession>A0ABU6Y2L0</accession>
<organism evidence="2 3">
    <name type="scientific">Stylosanthes scabra</name>
    <dbReference type="NCBI Taxonomy" id="79078"/>
    <lineage>
        <taxon>Eukaryota</taxon>
        <taxon>Viridiplantae</taxon>
        <taxon>Streptophyta</taxon>
        <taxon>Embryophyta</taxon>
        <taxon>Tracheophyta</taxon>
        <taxon>Spermatophyta</taxon>
        <taxon>Magnoliopsida</taxon>
        <taxon>eudicotyledons</taxon>
        <taxon>Gunneridae</taxon>
        <taxon>Pentapetalae</taxon>
        <taxon>rosids</taxon>
        <taxon>fabids</taxon>
        <taxon>Fabales</taxon>
        <taxon>Fabaceae</taxon>
        <taxon>Papilionoideae</taxon>
        <taxon>50 kb inversion clade</taxon>
        <taxon>dalbergioids sensu lato</taxon>
        <taxon>Dalbergieae</taxon>
        <taxon>Pterocarpus clade</taxon>
        <taxon>Stylosanthes</taxon>
    </lineage>
</organism>
<keyword evidence="3" id="KW-1185">Reference proteome</keyword>
<evidence type="ECO:0000256" key="1">
    <source>
        <dbReference type="SAM" id="MobiDB-lite"/>
    </source>
</evidence>
<reference evidence="2 3" key="1">
    <citation type="journal article" date="2023" name="Plants (Basel)">
        <title>Bridging the Gap: Combining Genomics and Transcriptomics Approaches to Understand Stylosanthes scabra, an Orphan Legume from the Brazilian Caatinga.</title>
        <authorList>
            <person name="Ferreira-Neto J.R.C."/>
            <person name="da Silva M.D."/>
            <person name="Binneck E."/>
            <person name="de Melo N.F."/>
            <person name="da Silva R.H."/>
            <person name="de Melo A.L.T.M."/>
            <person name="Pandolfi V."/>
            <person name="Bustamante F.O."/>
            <person name="Brasileiro-Vidal A.C."/>
            <person name="Benko-Iseppon A.M."/>
        </authorList>
    </citation>
    <scope>NUCLEOTIDE SEQUENCE [LARGE SCALE GENOMIC DNA]</scope>
    <source>
        <tissue evidence="2">Leaves</tissue>
    </source>
</reference>